<protein>
    <submittedName>
        <fullName evidence="2">Membrane protein</fullName>
    </submittedName>
</protein>
<dbReference type="NCBIfam" id="TIGR03519">
    <property type="entry name" value="T9SS_PorP_fam"/>
    <property type="match status" value="1"/>
</dbReference>
<accession>A0A916ZPT6</accession>
<evidence type="ECO:0000313" key="2">
    <source>
        <dbReference type="EMBL" id="GGE08072.1"/>
    </source>
</evidence>
<evidence type="ECO:0000313" key="3">
    <source>
        <dbReference type="Proteomes" id="UP000599688"/>
    </source>
</evidence>
<reference evidence="2 3" key="1">
    <citation type="journal article" date="2014" name="Int. J. Syst. Evol. Microbiol.">
        <title>Complete genome sequence of Corynebacterium casei LMG S-19264T (=DSM 44701T), isolated from a smear-ripened cheese.</title>
        <authorList>
            <consortium name="US DOE Joint Genome Institute (JGI-PGF)"/>
            <person name="Walter F."/>
            <person name="Albersmeier A."/>
            <person name="Kalinowski J."/>
            <person name="Ruckert C."/>
        </authorList>
    </citation>
    <scope>NUCLEOTIDE SEQUENCE [LARGE SCALE GENOMIC DNA]</scope>
    <source>
        <strain evidence="2 3">CGMCC 1.12925</strain>
    </source>
</reference>
<keyword evidence="1" id="KW-0732">Signal</keyword>
<comment type="caution">
    <text evidence="2">The sequence shown here is derived from an EMBL/GenBank/DDBJ whole genome shotgun (WGS) entry which is preliminary data.</text>
</comment>
<feature type="signal peptide" evidence="1">
    <location>
        <begin position="1"/>
        <end position="22"/>
    </location>
</feature>
<dbReference type="Pfam" id="PF11751">
    <property type="entry name" value="PorP_SprF"/>
    <property type="match status" value="1"/>
</dbReference>
<feature type="chain" id="PRO_5037548299" evidence="1">
    <location>
        <begin position="23"/>
        <end position="339"/>
    </location>
</feature>
<gene>
    <name evidence="2" type="ORF">GCM10010831_07030</name>
</gene>
<sequence>MKLIKTIVLVLLFIVCSTKSFAQERGIPVYQDYLTDNLYLIHPSMAGASNQNKARLTARQQWFDVDNPPSLQTLSVNGRLNDKVGVGAILFNDSNGRYSQQGGYLSFAYHLMFSRSTADLHMLSFGTNIGIIQSGLNETDLVDAGAFDPIISGVDQSEAFFNADFGFSYFFMDWFSHVTVKNIVNQENQTFTDQFQIINQRQYLATLGYNFNTFGSPFSFEPSVMFHHREATEETNFDINGKAYYEFDNGMLWGGLSYRRSLDGAEFLGSNSQARSQKLQTLSPFVGVNYGNFMFAYTYTNSALQEITISNSGFHQITLGYNFGENRGRYKCNCPAVNW</sequence>
<dbReference type="InterPro" id="IPR019861">
    <property type="entry name" value="PorP/SprF_Bacteroidetes"/>
</dbReference>
<proteinExistence type="predicted"/>
<dbReference type="RefSeq" id="WP_188405398.1">
    <property type="nucleotide sequence ID" value="NZ_BMGL01000004.1"/>
</dbReference>
<organism evidence="2 3">
    <name type="scientific">Psychroflexus salis</name>
    <dbReference type="NCBI Taxonomy" id="1526574"/>
    <lineage>
        <taxon>Bacteria</taxon>
        <taxon>Pseudomonadati</taxon>
        <taxon>Bacteroidota</taxon>
        <taxon>Flavobacteriia</taxon>
        <taxon>Flavobacteriales</taxon>
        <taxon>Flavobacteriaceae</taxon>
        <taxon>Psychroflexus</taxon>
    </lineage>
</organism>
<dbReference type="EMBL" id="BMGL01000004">
    <property type="protein sequence ID" value="GGE08072.1"/>
    <property type="molecule type" value="Genomic_DNA"/>
</dbReference>
<evidence type="ECO:0000256" key="1">
    <source>
        <dbReference type="SAM" id="SignalP"/>
    </source>
</evidence>
<dbReference type="AlphaFoldDB" id="A0A916ZPT6"/>
<keyword evidence="3" id="KW-1185">Reference proteome</keyword>
<name>A0A916ZPT6_9FLAO</name>
<dbReference type="Proteomes" id="UP000599688">
    <property type="component" value="Unassembled WGS sequence"/>
</dbReference>